<feature type="domain" description="Response regulatory" evidence="4">
    <location>
        <begin position="26"/>
        <end position="142"/>
    </location>
</feature>
<dbReference type="PANTHER" id="PTHR43156">
    <property type="entry name" value="STAGE II SPORULATION PROTEIN E-RELATED"/>
    <property type="match status" value="1"/>
</dbReference>
<dbReference type="InterPro" id="IPR052016">
    <property type="entry name" value="Bact_Sigma-Reg"/>
</dbReference>
<dbReference type="Gene3D" id="3.60.40.10">
    <property type="entry name" value="PPM-type phosphatase domain"/>
    <property type="match status" value="1"/>
</dbReference>
<protein>
    <recommendedName>
        <fullName evidence="4">Response regulatory domain-containing protein</fullName>
    </recommendedName>
</protein>
<dbReference type="SMART" id="SM00448">
    <property type="entry name" value="REC"/>
    <property type="match status" value="1"/>
</dbReference>
<dbReference type="SUPFAM" id="SSF52172">
    <property type="entry name" value="CheY-like"/>
    <property type="match status" value="1"/>
</dbReference>
<dbReference type="InterPro" id="IPR001932">
    <property type="entry name" value="PPM-type_phosphatase-like_dom"/>
</dbReference>
<dbReference type="Gene3D" id="3.30.565.10">
    <property type="entry name" value="Histidine kinase-like ATPase, C-terminal domain"/>
    <property type="match status" value="1"/>
</dbReference>
<dbReference type="RefSeq" id="WP_081763347.1">
    <property type="nucleotide sequence ID" value="NZ_AONC01000015.1"/>
</dbReference>
<dbReference type="InterPro" id="IPR001789">
    <property type="entry name" value="Sig_transdc_resp-reg_receiver"/>
</dbReference>
<dbReference type="Proteomes" id="UP000019460">
    <property type="component" value="Unassembled WGS sequence"/>
</dbReference>
<proteinExistence type="predicted"/>
<evidence type="ECO:0000313" key="5">
    <source>
        <dbReference type="EMBL" id="EXJ16126.1"/>
    </source>
</evidence>
<keyword evidence="6" id="KW-1185">Reference proteome</keyword>
<dbReference type="Pfam" id="PF07228">
    <property type="entry name" value="SpoIIE"/>
    <property type="match status" value="1"/>
</dbReference>
<comment type="caution">
    <text evidence="5">The sequence shown here is derived from an EMBL/GenBank/DDBJ whole genome shotgun (WGS) entry which is preliminary data.</text>
</comment>
<keyword evidence="2" id="KW-0597">Phosphoprotein</keyword>
<dbReference type="Pfam" id="PF00072">
    <property type="entry name" value="Response_reg"/>
    <property type="match status" value="1"/>
</dbReference>
<evidence type="ECO:0000256" key="1">
    <source>
        <dbReference type="ARBA" id="ARBA00022801"/>
    </source>
</evidence>
<dbReference type="SMART" id="SM00331">
    <property type="entry name" value="PP2C_SIG"/>
    <property type="match status" value="1"/>
</dbReference>
<name>W9VGJ3_9GAMM</name>
<dbReference type="InterPro" id="IPR036890">
    <property type="entry name" value="HATPase_C_sf"/>
</dbReference>
<dbReference type="eggNOG" id="COG3706">
    <property type="taxonomic scope" value="Bacteria"/>
</dbReference>
<dbReference type="GO" id="GO:0000160">
    <property type="term" value="P:phosphorelay signal transduction system"/>
    <property type="evidence" value="ECO:0007669"/>
    <property type="project" value="InterPro"/>
</dbReference>
<evidence type="ECO:0000259" key="4">
    <source>
        <dbReference type="PROSITE" id="PS50110"/>
    </source>
</evidence>
<sequence length="580" mass="63638">MQPMDNRDTAAVRSDPSEPGTGRRGLVMVVDADEDSRGQLVGLLRSEGFDTLEADSGEGALDLFETSRSDMVFVDAHMPDMDGYETSRYLKTMAGDAFLPVVLTFCAEDDETLLACVRSGGDDFLLRPYDSLLLRMRILAMERMRDLQCAILASSAPLAQLLDREYQEQVLAERVFSRAIRNRNVMSDLIAVLQRSSALFCGDLVLTQHLPDGGLRVLIGDFTGQGLAATIGALPVAEAFHAMTAKGVDDEEVLSEINGKLYELLPQDRFMSATLISVPGSGRYLHWWNGGMPSAWLRTAEGLYELSSHAVSLGVLPRLPKGDVPRRISVRPGDGLLIFSDGLLEARDVEGRSFDERCFRSVLSGWQHRRQVFPALAEALERHCEGVDQPDDIAMLEIPLESHLFSIPEPIHCQLPEGGWTWSIELRGEHLGPLHAVDSLLRPLGLVDGLETHLPVLETIVGELYANALEHGLSIVPVAVKVAPNALAAGEEAFRELPANPLGDGWIRIRIRYLPCADGGGFSVCVEHSGKGFDCCPDEAGLCLPPQPWGEGLVLLHGLCESLSYSQEGRRADAFYRWWS</sequence>
<reference evidence="5 6" key="1">
    <citation type="submission" date="2012-11" db="EMBL/GenBank/DDBJ databases">
        <title>Genome assembly of Thiorhodococcus sp. AK35.</title>
        <authorList>
            <person name="Nupur N."/>
            <person name="Khatri I."/>
            <person name="Subramanian S."/>
            <person name="Pinnaka A."/>
        </authorList>
    </citation>
    <scope>NUCLEOTIDE SEQUENCE [LARGE SCALE GENOMIC DNA]</scope>
    <source>
        <strain evidence="5 6">AK35</strain>
    </source>
</reference>
<evidence type="ECO:0000313" key="6">
    <source>
        <dbReference type="Proteomes" id="UP000019460"/>
    </source>
</evidence>
<feature type="modified residue" description="4-aspartylphosphate" evidence="2">
    <location>
        <position position="75"/>
    </location>
</feature>
<dbReference type="eggNOG" id="COG2172">
    <property type="taxonomic scope" value="Bacteria"/>
</dbReference>
<keyword evidence="1" id="KW-0378">Hydrolase</keyword>
<dbReference type="eggNOG" id="COG2208">
    <property type="taxonomic scope" value="Bacteria"/>
</dbReference>
<feature type="compositionally biased region" description="Basic and acidic residues" evidence="3">
    <location>
        <begin position="1"/>
        <end position="10"/>
    </location>
</feature>
<dbReference type="GO" id="GO:0016791">
    <property type="term" value="F:phosphatase activity"/>
    <property type="evidence" value="ECO:0007669"/>
    <property type="project" value="TreeGrafter"/>
</dbReference>
<dbReference type="PANTHER" id="PTHR43156:SF2">
    <property type="entry name" value="STAGE II SPORULATION PROTEIN E"/>
    <property type="match status" value="1"/>
</dbReference>
<dbReference type="STRING" id="1249627.D779_0595"/>
<gene>
    <name evidence="5" type="ORF">D779_0595</name>
</gene>
<accession>W9VGJ3</accession>
<dbReference type="Gene3D" id="3.40.50.2300">
    <property type="match status" value="1"/>
</dbReference>
<evidence type="ECO:0000256" key="3">
    <source>
        <dbReference type="SAM" id="MobiDB-lite"/>
    </source>
</evidence>
<evidence type="ECO:0000256" key="2">
    <source>
        <dbReference type="PROSITE-ProRule" id="PRU00169"/>
    </source>
</evidence>
<feature type="region of interest" description="Disordered" evidence="3">
    <location>
        <begin position="1"/>
        <end position="24"/>
    </location>
</feature>
<dbReference type="AlphaFoldDB" id="W9VGJ3"/>
<dbReference type="InterPro" id="IPR036457">
    <property type="entry name" value="PPM-type-like_dom_sf"/>
</dbReference>
<dbReference type="InterPro" id="IPR011006">
    <property type="entry name" value="CheY-like_superfamily"/>
</dbReference>
<organism evidence="5 6">
    <name type="scientific">Imhoffiella purpurea</name>
    <dbReference type="NCBI Taxonomy" id="1249627"/>
    <lineage>
        <taxon>Bacteria</taxon>
        <taxon>Pseudomonadati</taxon>
        <taxon>Pseudomonadota</taxon>
        <taxon>Gammaproteobacteria</taxon>
        <taxon>Chromatiales</taxon>
        <taxon>Chromatiaceae</taxon>
        <taxon>Imhoffiella</taxon>
    </lineage>
</organism>
<dbReference type="OrthoDB" id="9811749at2"/>
<dbReference type="EMBL" id="AONC01000015">
    <property type="protein sequence ID" value="EXJ16126.1"/>
    <property type="molecule type" value="Genomic_DNA"/>
</dbReference>
<dbReference type="PROSITE" id="PS50110">
    <property type="entry name" value="RESPONSE_REGULATORY"/>
    <property type="match status" value="1"/>
</dbReference>